<name>A0A382FB43_9ZZZZ</name>
<organism evidence="1">
    <name type="scientific">marine metagenome</name>
    <dbReference type="NCBI Taxonomy" id="408172"/>
    <lineage>
        <taxon>unclassified sequences</taxon>
        <taxon>metagenomes</taxon>
        <taxon>ecological metagenomes</taxon>
    </lineage>
</organism>
<sequence length="48" mass="5497">MEDGWLTPDSKISIVVPCYNEEECLTALAREMKLALAPLDYNWEVLLI</sequence>
<accession>A0A382FB43</accession>
<evidence type="ECO:0008006" key="2">
    <source>
        <dbReference type="Google" id="ProtNLM"/>
    </source>
</evidence>
<evidence type="ECO:0000313" key="1">
    <source>
        <dbReference type="EMBL" id="SVB60150.1"/>
    </source>
</evidence>
<dbReference type="InterPro" id="IPR029044">
    <property type="entry name" value="Nucleotide-diphossugar_trans"/>
</dbReference>
<dbReference type="AlphaFoldDB" id="A0A382FB43"/>
<protein>
    <recommendedName>
        <fullName evidence="2">Glycosyltransferase 2-like domain-containing protein</fullName>
    </recommendedName>
</protein>
<dbReference type="Gene3D" id="3.90.550.10">
    <property type="entry name" value="Spore Coat Polysaccharide Biosynthesis Protein SpsA, Chain A"/>
    <property type="match status" value="1"/>
</dbReference>
<proteinExistence type="predicted"/>
<feature type="non-terminal residue" evidence="1">
    <location>
        <position position="48"/>
    </location>
</feature>
<reference evidence="1" key="1">
    <citation type="submission" date="2018-05" db="EMBL/GenBank/DDBJ databases">
        <authorList>
            <person name="Lanie J.A."/>
            <person name="Ng W.-L."/>
            <person name="Kazmierczak K.M."/>
            <person name="Andrzejewski T.M."/>
            <person name="Davidsen T.M."/>
            <person name="Wayne K.J."/>
            <person name="Tettelin H."/>
            <person name="Glass J.I."/>
            <person name="Rusch D."/>
            <person name="Podicherti R."/>
            <person name="Tsui H.-C.T."/>
            <person name="Winkler M.E."/>
        </authorList>
    </citation>
    <scope>NUCLEOTIDE SEQUENCE</scope>
</reference>
<gene>
    <name evidence="1" type="ORF">METZ01_LOCUS213004</name>
</gene>
<dbReference type="EMBL" id="UINC01048972">
    <property type="protein sequence ID" value="SVB60150.1"/>
    <property type="molecule type" value="Genomic_DNA"/>
</dbReference>